<evidence type="ECO:0000313" key="3">
    <source>
        <dbReference type="Proteomes" id="UP000255297"/>
    </source>
</evidence>
<dbReference type="STRING" id="1122170.GCA_000701265_01847"/>
<accession>A0A378LPU7</accession>
<keyword evidence="1" id="KW-0732">Signal</keyword>
<organism evidence="2 3">
    <name type="scientific">Legionella wadsworthii</name>
    <dbReference type="NCBI Taxonomy" id="28088"/>
    <lineage>
        <taxon>Bacteria</taxon>
        <taxon>Pseudomonadati</taxon>
        <taxon>Pseudomonadota</taxon>
        <taxon>Gammaproteobacteria</taxon>
        <taxon>Legionellales</taxon>
        <taxon>Legionellaceae</taxon>
        <taxon>Legionella</taxon>
    </lineage>
</organism>
<name>A0A378LPU7_9GAMM</name>
<feature type="signal peptide" evidence="1">
    <location>
        <begin position="1"/>
        <end position="18"/>
    </location>
</feature>
<dbReference type="AlphaFoldDB" id="A0A378LPU7"/>
<sequence length="75" mass="8548">MKTLFFFVASLFSFSIFAANIPQDALGAQKFDRTQCIHNTKQDCITSQCLNSDEIDCQENCQKMAESKCRQDNND</sequence>
<proteinExistence type="predicted"/>
<evidence type="ECO:0000256" key="1">
    <source>
        <dbReference type="SAM" id="SignalP"/>
    </source>
</evidence>
<feature type="chain" id="PRO_5016895284" evidence="1">
    <location>
        <begin position="19"/>
        <end position="75"/>
    </location>
</feature>
<gene>
    <name evidence="2" type="ORF">NCTC11532_01172</name>
</gene>
<keyword evidence="3" id="KW-1185">Reference proteome</keyword>
<dbReference type="RefSeq" id="WP_031567344.1">
    <property type="nucleotide sequence ID" value="NZ_CAAAIS010000008.1"/>
</dbReference>
<dbReference type="Proteomes" id="UP000255297">
    <property type="component" value="Unassembled WGS sequence"/>
</dbReference>
<dbReference type="EMBL" id="UGPB01000001">
    <property type="protein sequence ID" value="STY28995.1"/>
    <property type="molecule type" value="Genomic_DNA"/>
</dbReference>
<dbReference type="OrthoDB" id="5648993at2"/>
<evidence type="ECO:0000313" key="2">
    <source>
        <dbReference type="EMBL" id="STY28995.1"/>
    </source>
</evidence>
<reference evidence="2 3" key="1">
    <citation type="submission" date="2018-06" db="EMBL/GenBank/DDBJ databases">
        <authorList>
            <consortium name="Pathogen Informatics"/>
            <person name="Doyle S."/>
        </authorList>
    </citation>
    <scope>NUCLEOTIDE SEQUENCE [LARGE SCALE GENOMIC DNA]</scope>
    <source>
        <strain evidence="2 3">NCTC11532</strain>
    </source>
</reference>
<protein>
    <submittedName>
        <fullName evidence="2">Uncharacterized protein</fullName>
    </submittedName>
</protein>